<accession>A0A6C0CS34</accession>
<reference evidence="1" key="1">
    <citation type="journal article" date="2020" name="Nature">
        <title>Giant virus diversity and host interactions through global metagenomics.</title>
        <authorList>
            <person name="Schulz F."/>
            <person name="Roux S."/>
            <person name="Paez-Espino D."/>
            <person name="Jungbluth S."/>
            <person name="Walsh D.A."/>
            <person name="Denef V.J."/>
            <person name="McMahon K.D."/>
            <person name="Konstantinidis K.T."/>
            <person name="Eloe-Fadrosh E.A."/>
            <person name="Kyrpides N.C."/>
            <person name="Woyke T."/>
        </authorList>
    </citation>
    <scope>NUCLEOTIDE SEQUENCE</scope>
    <source>
        <strain evidence="1">GVMAG-M-3300021425-30</strain>
    </source>
</reference>
<protein>
    <submittedName>
        <fullName evidence="1">Uncharacterized protein</fullName>
    </submittedName>
</protein>
<proteinExistence type="predicted"/>
<sequence length="504" mass="59642">MEERIHDKLTELYEKYVGNEYVLNRLDNYICNILPAGLEKAKLDNEKRTKRREQLSADADSFTERFLNKGNYFYCFRNELYLHYNGEHFVAYSEDDIQHQILTSITHSKNLVPWKHKIKINIMKRLRDRCPLDAIPESKTIQNILNNLYPNFFVSKNSAKHFLASVGDSIRGDKNNTYIVPSELKDLIREIETVYYTHFGSASILSNFKLKYYAHDYAKCRFLQCIPSNNITSVDNRLSKYIIDLLCVAKHYSERYQSSDNYLNHSKDSFLKDYVLFLSNKTPETLVDTFIQDALYSCSGAKIKSKNMIFVWKKWLDERNMPNIIFYDTLTTMFKGKMQYDNENDIYLDITSSHLPVVSSFVNFWDNCMKEDIGAPELEIDEIITLFSKSSFFKSSFHCSEEFILELIHYMYPEVVTEECKYVLNIRCSEWDKKTDIDLFLEQCKSNNNMQFTYLTDCYELYTNRKENLITMSKRCFEKIARDIMESFIDEDGEINTDFWTNTV</sequence>
<evidence type="ECO:0000313" key="1">
    <source>
        <dbReference type="EMBL" id="QHT06499.1"/>
    </source>
</evidence>
<organism evidence="1">
    <name type="scientific">viral metagenome</name>
    <dbReference type="NCBI Taxonomy" id="1070528"/>
    <lineage>
        <taxon>unclassified sequences</taxon>
        <taxon>metagenomes</taxon>
        <taxon>organismal metagenomes</taxon>
    </lineage>
</organism>
<dbReference type="AlphaFoldDB" id="A0A6C0CS34"/>
<name>A0A6C0CS34_9ZZZZ</name>
<dbReference type="EMBL" id="MN739469">
    <property type="protein sequence ID" value="QHT06499.1"/>
    <property type="molecule type" value="Genomic_DNA"/>
</dbReference>